<dbReference type="EMBL" id="VSSQ01131536">
    <property type="protein sequence ID" value="MPN58619.1"/>
    <property type="molecule type" value="Genomic_DNA"/>
</dbReference>
<name>A0A645J7E7_9ZZZZ</name>
<evidence type="ECO:0000313" key="1">
    <source>
        <dbReference type="EMBL" id="MPN58619.1"/>
    </source>
</evidence>
<reference evidence="1" key="1">
    <citation type="submission" date="2019-08" db="EMBL/GenBank/DDBJ databases">
        <authorList>
            <person name="Kucharzyk K."/>
            <person name="Murdoch R.W."/>
            <person name="Higgins S."/>
            <person name="Loffler F."/>
        </authorList>
    </citation>
    <scope>NUCLEOTIDE SEQUENCE</scope>
</reference>
<accession>A0A645J7E7</accession>
<dbReference type="AlphaFoldDB" id="A0A645J7E7"/>
<protein>
    <submittedName>
        <fullName evidence="1">Uncharacterized protein</fullName>
    </submittedName>
</protein>
<organism evidence="1">
    <name type="scientific">bioreactor metagenome</name>
    <dbReference type="NCBI Taxonomy" id="1076179"/>
    <lineage>
        <taxon>unclassified sequences</taxon>
        <taxon>metagenomes</taxon>
        <taxon>ecological metagenomes</taxon>
    </lineage>
</organism>
<gene>
    <name evidence="1" type="ORF">SDC9_206326</name>
</gene>
<proteinExistence type="predicted"/>
<comment type="caution">
    <text evidence="1">The sequence shown here is derived from an EMBL/GenBank/DDBJ whole genome shotgun (WGS) entry which is preliminary data.</text>
</comment>
<sequence>MLKTKNLRISSLESAELNEDIYLTLEEYLTSIDDNFNIKDYVRTEIDREDGTMEVFYNYFVNSFNTNIGYFAIIEDNELKYVSRKAKMNILTVIFLVKA</sequence>